<dbReference type="STRING" id="46731.A0A3M6V310"/>
<feature type="compositionally biased region" description="Basic and acidic residues" evidence="9">
    <location>
        <begin position="113"/>
        <end position="122"/>
    </location>
</feature>
<reference evidence="10 11" key="1">
    <citation type="journal article" date="2018" name="Sci. Rep.">
        <title>Comparative analysis of the Pocillopora damicornis genome highlights role of immune system in coral evolution.</title>
        <authorList>
            <person name="Cunning R."/>
            <person name="Bay R.A."/>
            <person name="Gillette P."/>
            <person name="Baker A.C."/>
            <person name="Traylor-Knowles N."/>
        </authorList>
    </citation>
    <scope>NUCLEOTIDE SEQUENCE [LARGE SCALE GENOMIC DNA]</scope>
    <source>
        <strain evidence="10">RSMAS</strain>
        <tissue evidence="10">Whole animal</tissue>
    </source>
</reference>
<evidence type="ECO:0000256" key="9">
    <source>
        <dbReference type="SAM" id="MobiDB-lite"/>
    </source>
</evidence>
<dbReference type="GO" id="GO:0003735">
    <property type="term" value="F:structural constituent of ribosome"/>
    <property type="evidence" value="ECO:0007669"/>
    <property type="project" value="InterPro"/>
</dbReference>
<evidence type="ECO:0000256" key="4">
    <source>
        <dbReference type="ARBA" id="ARBA00022980"/>
    </source>
</evidence>
<dbReference type="PANTHER" id="PTHR34090:SF1">
    <property type="entry name" value="LARGE RIBOSOMAL SUBUNIT PROTEIN ML52"/>
    <property type="match status" value="1"/>
</dbReference>
<dbReference type="GO" id="GO:0032543">
    <property type="term" value="P:mitochondrial translation"/>
    <property type="evidence" value="ECO:0007669"/>
    <property type="project" value="InterPro"/>
</dbReference>
<dbReference type="AlphaFoldDB" id="A0A3M6V310"/>
<keyword evidence="6" id="KW-0687">Ribonucleoprotein</keyword>
<evidence type="ECO:0000256" key="1">
    <source>
        <dbReference type="ARBA" id="ARBA00004173"/>
    </source>
</evidence>
<comment type="subcellular location">
    <subcellularLocation>
        <location evidence="1">Mitochondrion</location>
    </subcellularLocation>
</comment>
<evidence type="ECO:0000256" key="5">
    <source>
        <dbReference type="ARBA" id="ARBA00023128"/>
    </source>
</evidence>
<name>A0A3M6V310_POCDA</name>
<dbReference type="InterPro" id="IPR034596">
    <property type="entry name" value="Ribosomal_mL52"/>
</dbReference>
<evidence type="ECO:0000313" key="11">
    <source>
        <dbReference type="Proteomes" id="UP000275408"/>
    </source>
</evidence>
<gene>
    <name evidence="10" type="ORF">pdam_00017027</name>
</gene>
<sequence length="122" mass="13871">MAALIRNRIAVLTRPSAMSMNCIRHWSTFPTLHAGQKMRLSRGQARDGIAYGPLTDLPDWSFADGTPAPETKRRRIRRLKRMDVAHQILTYLNEVERAGEARDEDGNVLDSTKLPKKEQEIS</sequence>
<dbReference type="EMBL" id="RCHS01000225">
    <property type="protein sequence ID" value="RMX60194.1"/>
    <property type="molecule type" value="Genomic_DNA"/>
</dbReference>
<protein>
    <recommendedName>
        <fullName evidence="7">Large ribosomal subunit protein mL52</fullName>
    </recommendedName>
    <alternativeName>
        <fullName evidence="8">39S ribosomal protein L52, mitochondrial</fullName>
    </alternativeName>
</protein>
<evidence type="ECO:0000256" key="3">
    <source>
        <dbReference type="ARBA" id="ARBA00022946"/>
    </source>
</evidence>
<dbReference type="Proteomes" id="UP000275408">
    <property type="component" value="Unassembled WGS sequence"/>
</dbReference>
<evidence type="ECO:0000313" key="10">
    <source>
        <dbReference type="EMBL" id="RMX60194.1"/>
    </source>
</evidence>
<comment type="similarity">
    <text evidence="2">Belongs to the mitochondrion-specific ribosomal protein mL52 family.</text>
</comment>
<evidence type="ECO:0000256" key="6">
    <source>
        <dbReference type="ARBA" id="ARBA00023274"/>
    </source>
</evidence>
<dbReference type="Pfam" id="PF18699">
    <property type="entry name" value="MRPL52"/>
    <property type="match status" value="1"/>
</dbReference>
<dbReference type="PANTHER" id="PTHR34090">
    <property type="entry name" value="39S RIBOSOMAL PROTEIN L52, MITOCHONDRIAL"/>
    <property type="match status" value="1"/>
</dbReference>
<evidence type="ECO:0000256" key="7">
    <source>
        <dbReference type="ARBA" id="ARBA00035181"/>
    </source>
</evidence>
<comment type="caution">
    <text evidence="10">The sequence shown here is derived from an EMBL/GenBank/DDBJ whole genome shotgun (WGS) entry which is preliminary data.</text>
</comment>
<keyword evidence="11" id="KW-1185">Reference proteome</keyword>
<keyword evidence="3" id="KW-0809">Transit peptide</keyword>
<evidence type="ECO:0000256" key="2">
    <source>
        <dbReference type="ARBA" id="ARBA00007232"/>
    </source>
</evidence>
<organism evidence="10 11">
    <name type="scientific">Pocillopora damicornis</name>
    <name type="common">Cauliflower coral</name>
    <name type="synonym">Millepora damicornis</name>
    <dbReference type="NCBI Taxonomy" id="46731"/>
    <lineage>
        <taxon>Eukaryota</taxon>
        <taxon>Metazoa</taxon>
        <taxon>Cnidaria</taxon>
        <taxon>Anthozoa</taxon>
        <taxon>Hexacorallia</taxon>
        <taxon>Scleractinia</taxon>
        <taxon>Astrocoeniina</taxon>
        <taxon>Pocilloporidae</taxon>
        <taxon>Pocillopora</taxon>
    </lineage>
</organism>
<feature type="region of interest" description="Disordered" evidence="9">
    <location>
        <begin position="100"/>
        <end position="122"/>
    </location>
</feature>
<keyword evidence="5" id="KW-0496">Mitochondrion</keyword>
<proteinExistence type="inferred from homology"/>
<keyword evidence="4" id="KW-0689">Ribosomal protein</keyword>
<evidence type="ECO:0000256" key="8">
    <source>
        <dbReference type="ARBA" id="ARBA00035425"/>
    </source>
</evidence>
<accession>A0A3M6V310</accession>
<dbReference type="GO" id="GO:0005762">
    <property type="term" value="C:mitochondrial large ribosomal subunit"/>
    <property type="evidence" value="ECO:0007669"/>
    <property type="project" value="InterPro"/>
</dbReference>
<dbReference type="OrthoDB" id="10249237at2759"/>